<feature type="domain" description="LexA repressor DNA-binding" evidence="1">
    <location>
        <begin position="2"/>
        <end position="63"/>
    </location>
</feature>
<dbReference type="RefSeq" id="WP_013782421.1">
    <property type="nucleotide sequence ID" value="NC_015520.1"/>
</dbReference>
<evidence type="ECO:0000259" key="1">
    <source>
        <dbReference type="Pfam" id="PF01726"/>
    </source>
</evidence>
<sequence length="93" mass="10678">MLTEKQQRILDAIVKYQTERGFAPSLHEIGDMVGLKSVATVYGYICRLEKAGAIRRVHGSPRTIEVVNRMDLQPIISYVHLQTFCKRSKRKMT</sequence>
<reference evidence="2 3" key="2">
    <citation type="journal article" date="2011" name="Stand. Genomic Sci.">
        <title>Complete genome sequence of Mahella australiensis type strain (50-1 BON).</title>
        <authorList>
            <person name="Sikorski J."/>
            <person name="Teshima H."/>
            <person name="Nolan M."/>
            <person name="Lucas S."/>
            <person name="Hammon N."/>
            <person name="Deshpande S."/>
            <person name="Cheng J.F."/>
            <person name="Pitluck S."/>
            <person name="Liolios K."/>
            <person name="Pagani I."/>
            <person name="Ivanova N."/>
            <person name="Huntemann M."/>
            <person name="Mavromatis K."/>
            <person name="Ovchinikova G."/>
            <person name="Pati A."/>
            <person name="Tapia R."/>
            <person name="Han C."/>
            <person name="Goodwin L."/>
            <person name="Chen A."/>
            <person name="Palaniappan K."/>
            <person name="Land M."/>
            <person name="Hauser L."/>
            <person name="Ngatchou-Djao O.D."/>
            <person name="Rohde M."/>
            <person name="Pukall R."/>
            <person name="Spring S."/>
            <person name="Abt B."/>
            <person name="Goker M."/>
            <person name="Detter J.C."/>
            <person name="Woyke T."/>
            <person name="Bristow J."/>
            <person name="Markowitz V."/>
            <person name="Hugenholtz P."/>
            <person name="Eisen J.A."/>
            <person name="Kyrpides N.C."/>
            <person name="Klenk H.P."/>
            <person name="Lapidus A."/>
        </authorList>
    </citation>
    <scope>NUCLEOTIDE SEQUENCE [LARGE SCALE GENOMIC DNA]</scope>
    <source>
        <strain evidence="3">DSM 15567 / CIP 107919 / 50-1 BON</strain>
    </source>
</reference>
<name>F4A0E9_MAHA5</name>
<dbReference type="PANTHER" id="PTHR33516">
    <property type="entry name" value="LEXA REPRESSOR"/>
    <property type="match status" value="1"/>
</dbReference>
<dbReference type="InterPro" id="IPR006199">
    <property type="entry name" value="LexA_DNA-bd_dom"/>
</dbReference>
<protein>
    <submittedName>
        <fullName evidence="2">Transcriptional repressor, LexA family</fullName>
    </submittedName>
</protein>
<proteinExistence type="predicted"/>
<dbReference type="STRING" id="697281.Mahau_2888"/>
<keyword evidence="3" id="KW-1185">Reference proteome</keyword>
<dbReference type="Pfam" id="PF01726">
    <property type="entry name" value="LexA_DNA_bind"/>
    <property type="match status" value="1"/>
</dbReference>
<dbReference type="Proteomes" id="UP000008457">
    <property type="component" value="Chromosome"/>
</dbReference>
<evidence type="ECO:0000313" key="2">
    <source>
        <dbReference type="EMBL" id="AEE98010.1"/>
    </source>
</evidence>
<dbReference type="Gene3D" id="1.10.10.10">
    <property type="entry name" value="Winged helix-like DNA-binding domain superfamily/Winged helix DNA-binding domain"/>
    <property type="match status" value="1"/>
</dbReference>
<dbReference type="SUPFAM" id="SSF46785">
    <property type="entry name" value="Winged helix' DNA-binding domain"/>
    <property type="match status" value="1"/>
</dbReference>
<dbReference type="KEGG" id="mas:Mahau_2888"/>
<dbReference type="OrthoDB" id="1956263at2"/>
<gene>
    <name evidence="2" type="ordered locus">Mahau_2888</name>
</gene>
<dbReference type="InterPro" id="IPR050077">
    <property type="entry name" value="LexA_repressor"/>
</dbReference>
<accession>F4A0E9</accession>
<evidence type="ECO:0000313" key="3">
    <source>
        <dbReference type="Proteomes" id="UP000008457"/>
    </source>
</evidence>
<dbReference type="PANTHER" id="PTHR33516:SF2">
    <property type="entry name" value="LEXA REPRESSOR-RELATED"/>
    <property type="match status" value="1"/>
</dbReference>
<organism evidence="2 3">
    <name type="scientific">Mahella australiensis (strain DSM 15567 / CIP 107919 / 50-1 BON)</name>
    <dbReference type="NCBI Taxonomy" id="697281"/>
    <lineage>
        <taxon>Bacteria</taxon>
        <taxon>Bacillati</taxon>
        <taxon>Bacillota</taxon>
        <taxon>Clostridia</taxon>
        <taxon>Thermoanaerobacterales</taxon>
        <taxon>Thermoanaerobacterales Family IV. Incertae Sedis</taxon>
        <taxon>Mahella</taxon>
    </lineage>
</organism>
<reference evidence="3" key="1">
    <citation type="submission" date="2010-11" db="EMBL/GenBank/DDBJ databases">
        <title>The complete genome of Mahella australiensis DSM 15567.</title>
        <authorList>
            <consortium name="US DOE Joint Genome Institute (JGI-PGF)"/>
            <person name="Lucas S."/>
            <person name="Copeland A."/>
            <person name="Lapidus A."/>
            <person name="Bruce D."/>
            <person name="Goodwin L."/>
            <person name="Pitluck S."/>
            <person name="Kyrpides N."/>
            <person name="Mavromatis K."/>
            <person name="Pagani I."/>
            <person name="Ivanova N."/>
            <person name="Teshima H."/>
            <person name="Brettin T."/>
            <person name="Detter J.C."/>
            <person name="Han C."/>
            <person name="Tapia R."/>
            <person name="Land M."/>
            <person name="Hauser L."/>
            <person name="Markowitz V."/>
            <person name="Cheng J.-F."/>
            <person name="Hugenholtz P."/>
            <person name="Woyke T."/>
            <person name="Wu D."/>
            <person name="Spring S."/>
            <person name="Pukall R."/>
            <person name="Steenblock K."/>
            <person name="Schneider S."/>
            <person name="Klenk H.-P."/>
            <person name="Eisen J.A."/>
        </authorList>
    </citation>
    <scope>NUCLEOTIDE SEQUENCE [LARGE SCALE GENOMIC DNA]</scope>
    <source>
        <strain evidence="3">DSM 15567 / CIP 107919 / 50-1 BON</strain>
    </source>
</reference>
<dbReference type="AlphaFoldDB" id="F4A0E9"/>
<dbReference type="GO" id="GO:0004252">
    <property type="term" value="F:serine-type endopeptidase activity"/>
    <property type="evidence" value="ECO:0007669"/>
    <property type="project" value="InterPro"/>
</dbReference>
<dbReference type="InterPro" id="IPR036388">
    <property type="entry name" value="WH-like_DNA-bd_sf"/>
</dbReference>
<dbReference type="HOGENOM" id="CLU_066192_57_1_9"/>
<dbReference type="eggNOG" id="COG1974">
    <property type="taxonomic scope" value="Bacteria"/>
</dbReference>
<dbReference type="EMBL" id="CP002360">
    <property type="protein sequence ID" value="AEE98010.1"/>
    <property type="molecule type" value="Genomic_DNA"/>
</dbReference>
<dbReference type="InterPro" id="IPR036390">
    <property type="entry name" value="WH_DNA-bd_sf"/>
</dbReference>
<dbReference type="GO" id="GO:0006508">
    <property type="term" value="P:proteolysis"/>
    <property type="evidence" value="ECO:0007669"/>
    <property type="project" value="InterPro"/>
</dbReference>